<name>A0AAN7LYF4_TRANT</name>
<dbReference type="InterPro" id="IPR008030">
    <property type="entry name" value="NmrA-like"/>
</dbReference>
<gene>
    <name evidence="2" type="ORF">SAY86_013294</name>
</gene>
<dbReference type="SUPFAM" id="SSF51735">
    <property type="entry name" value="NAD(P)-binding Rossmann-fold domains"/>
    <property type="match status" value="1"/>
</dbReference>
<comment type="caution">
    <text evidence="2">The sequence shown here is derived from an EMBL/GenBank/DDBJ whole genome shotgun (WGS) entry which is preliminary data.</text>
</comment>
<dbReference type="EMBL" id="JAXQNO010000007">
    <property type="protein sequence ID" value="KAK4795300.1"/>
    <property type="molecule type" value="Genomic_DNA"/>
</dbReference>
<dbReference type="Pfam" id="PF05368">
    <property type="entry name" value="NmrA"/>
    <property type="match status" value="1"/>
</dbReference>
<dbReference type="Proteomes" id="UP001346149">
    <property type="component" value="Unassembled WGS sequence"/>
</dbReference>
<proteinExistence type="predicted"/>
<dbReference type="PANTHER" id="PTHR43349">
    <property type="entry name" value="PINORESINOL REDUCTASE-RELATED"/>
    <property type="match status" value="1"/>
</dbReference>
<evidence type="ECO:0000313" key="2">
    <source>
        <dbReference type="EMBL" id="KAK4795300.1"/>
    </source>
</evidence>
<dbReference type="InterPro" id="IPR050608">
    <property type="entry name" value="NmrA-type/Isoflavone_red_sf"/>
</dbReference>
<evidence type="ECO:0000259" key="1">
    <source>
        <dbReference type="Pfam" id="PF05368"/>
    </source>
</evidence>
<organism evidence="2 3">
    <name type="scientific">Trapa natans</name>
    <name type="common">Water chestnut</name>
    <dbReference type="NCBI Taxonomy" id="22666"/>
    <lineage>
        <taxon>Eukaryota</taxon>
        <taxon>Viridiplantae</taxon>
        <taxon>Streptophyta</taxon>
        <taxon>Embryophyta</taxon>
        <taxon>Tracheophyta</taxon>
        <taxon>Spermatophyta</taxon>
        <taxon>Magnoliopsida</taxon>
        <taxon>eudicotyledons</taxon>
        <taxon>Gunneridae</taxon>
        <taxon>Pentapetalae</taxon>
        <taxon>rosids</taxon>
        <taxon>malvids</taxon>
        <taxon>Myrtales</taxon>
        <taxon>Lythraceae</taxon>
        <taxon>Trapa</taxon>
    </lineage>
</organism>
<accession>A0AAN7LYF4</accession>
<protein>
    <recommendedName>
        <fullName evidence="1">NmrA-like domain-containing protein</fullName>
    </recommendedName>
</protein>
<keyword evidence="3" id="KW-1185">Reference proteome</keyword>
<dbReference type="Gene3D" id="3.40.50.720">
    <property type="entry name" value="NAD(P)-binding Rossmann-like Domain"/>
    <property type="match status" value="1"/>
</dbReference>
<feature type="domain" description="NmrA-like" evidence="1">
    <location>
        <begin position="2"/>
        <end position="79"/>
    </location>
</feature>
<dbReference type="AlphaFoldDB" id="A0AAN7LYF4"/>
<reference evidence="2 3" key="1">
    <citation type="journal article" date="2023" name="Hortic Res">
        <title>Pangenome of water caltrop reveals structural variations and asymmetric subgenome divergence after allopolyploidization.</title>
        <authorList>
            <person name="Zhang X."/>
            <person name="Chen Y."/>
            <person name="Wang L."/>
            <person name="Yuan Y."/>
            <person name="Fang M."/>
            <person name="Shi L."/>
            <person name="Lu R."/>
            <person name="Comes H.P."/>
            <person name="Ma Y."/>
            <person name="Chen Y."/>
            <person name="Huang G."/>
            <person name="Zhou Y."/>
            <person name="Zheng Z."/>
            <person name="Qiu Y."/>
        </authorList>
    </citation>
    <scope>NUCLEOTIDE SEQUENCE [LARGE SCALE GENOMIC DNA]</scope>
    <source>
        <strain evidence="2">F231</strain>
    </source>
</reference>
<dbReference type="PANTHER" id="PTHR43349:SF9">
    <property type="entry name" value="PHENYLCOUMARAN BENZYLIC ETHER REDUCTASE-LIKE PROTEIN"/>
    <property type="match status" value="1"/>
</dbReference>
<evidence type="ECO:0000313" key="3">
    <source>
        <dbReference type="Proteomes" id="UP001346149"/>
    </source>
</evidence>
<dbReference type="InterPro" id="IPR036291">
    <property type="entry name" value="NAD(P)-bd_dom_sf"/>
</dbReference>
<sequence>MKEADVIIFTLPYPLVSAQLKIIEAIKAAGNIKRFLPSEFGIEEDRIAVLPPFQAFLDKKKCIRRAIEAACIPYTYPLSRRIPFSSMELAMKRVRQPSFFSMYIMI</sequence>